<evidence type="ECO:0000313" key="3">
    <source>
        <dbReference type="Proteomes" id="UP001352852"/>
    </source>
</evidence>
<gene>
    <name evidence="2" type="ORF">CHARACLAT_027399</name>
</gene>
<accession>A0ABU7DAK5</accession>
<sequence length="109" mass="12060">MSQIQQSVAEYCPVVPVKAKEEQLAEEDEAQQPSAHATTQLLFLCHPFHSQLLFPPVLLPPAELKCKVRRSGPHLFLLVISVLLRCNATLWSMLSGVGTALCICIHPMD</sequence>
<reference evidence="2 3" key="1">
    <citation type="submission" date="2021-06" db="EMBL/GenBank/DDBJ databases">
        <authorList>
            <person name="Palmer J.M."/>
        </authorList>
    </citation>
    <scope>NUCLEOTIDE SEQUENCE [LARGE SCALE GENOMIC DNA]</scope>
    <source>
        <strain evidence="2 3">CL_MEX2019</strain>
        <tissue evidence="2">Muscle</tissue>
    </source>
</reference>
<keyword evidence="3" id="KW-1185">Reference proteome</keyword>
<keyword evidence="1" id="KW-0472">Membrane</keyword>
<feature type="transmembrane region" description="Helical" evidence="1">
    <location>
        <begin position="75"/>
        <end position="94"/>
    </location>
</feature>
<evidence type="ECO:0000256" key="1">
    <source>
        <dbReference type="SAM" id="Phobius"/>
    </source>
</evidence>
<dbReference type="Proteomes" id="UP001352852">
    <property type="component" value="Unassembled WGS sequence"/>
</dbReference>
<organism evidence="2 3">
    <name type="scientific">Characodon lateralis</name>
    <dbReference type="NCBI Taxonomy" id="208331"/>
    <lineage>
        <taxon>Eukaryota</taxon>
        <taxon>Metazoa</taxon>
        <taxon>Chordata</taxon>
        <taxon>Craniata</taxon>
        <taxon>Vertebrata</taxon>
        <taxon>Euteleostomi</taxon>
        <taxon>Actinopterygii</taxon>
        <taxon>Neopterygii</taxon>
        <taxon>Teleostei</taxon>
        <taxon>Neoteleostei</taxon>
        <taxon>Acanthomorphata</taxon>
        <taxon>Ovalentaria</taxon>
        <taxon>Atherinomorphae</taxon>
        <taxon>Cyprinodontiformes</taxon>
        <taxon>Goodeidae</taxon>
        <taxon>Characodon</taxon>
    </lineage>
</organism>
<protein>
    <submittedName>
        <fullName evidence="2">Uncharacterized protein</fullName>
    </submittedName>
</protein>
<evidence type="ECO:0000313" key="2">
    <source>
        <dbReference type="EMBL" id="MED6272162.1"/>
    </source>
</evidence>
<name>A0ABU7DAK5_9TELE</name>
<keyword evidence="1" id="KW-0812">Transmembrane</keyword>
<keyword evidence="1" id="KW-1133">Transmembrane helix</keyword>
<comment type="caution">
    <text evidence="2">The sequence shown here is derived from an EMBL/GenBank/DDBJ whole genome shotgun (WGS) entry which is preliminary data.</text>
</comment>
<dbReference type="EMBL" id="JAHUTJ010019845">
    <property type="protein sequence ID" value="MED6272162.1"/>
    <property type="molecule type" value="Genomic_DNA"/>
</dbReference>
<proteinExistence type="predicted"/>